<proteinExistence type="predicted"/>
<evidence type="ECO:0000313" key="3">
    <source>
        <dbReference type="Proteomes" id="UP001485226"/>
    </source>
</evidence>
<comment type="caution">
    <text evidence="2">The sequence shown here is derived from an EMBL/GenBank/DDBJ whole genome shotgun (WGS) entry which is preliminary data.</text>
</comment>
<dbReference type="Pfam" id="PF13175">
    <property type="entry name" value="AAA_15"/>
    <property type="match status" value="1"/>
</dbReference>
<protein>
    <submittedName>
        <fullName evidence="2">AAA family ATPase</fullName>
    </submittedName>
</protein>
<organism evidence="2 3">
    <name type="scientific">Flavobacterium calami</name>
    <dbReference type="NCBI Taxonomy" id="3139144"/>
    <lineage>
        <taxon>Bacteria</taxon>
        <taxon>Pseudomonadati</taxon>
        <taxon>Bacteroidota</taxon>
        <taxon>Flavobacteriia</taxon>
        <taxon>Flavobacteriales</taxon>
        <taxon>Flavobacteriaceae</taxon>
        <taxon>Flavobacterium</taxon>
    </lineage>
</organism>
<keyword evidence="3" id="KW-1185">Reference proteome</keyword>
<dbReference type="PANTHER" id="PTHR43581:SF4">
    <property type="entry name" value="ATP_GTP PHOSPHATASE"/>
    <property type="match status" value="1"/>
</dbReference>
<sequence>MYIYFNYSQRVNKDNFPNEFGKLDFDFNNETATSKNNYFLDNSRLFDKGKASFGKLSLINFFVGANNSGKSRFLRGLFKSHNYEMLLETKNNISDLLIQLDAAINYDDTEKFDKDFLNFWANFKSQANYANNFELLSNEIQDYTKKVEHSILIEKVVGKSNKFQNQKSLLNSIYDLLELFKYNAKHKNKHKIYIPILRSIISDSKLDKESFNKILENKYGLKENVFTGLKLFDDVFKLHNSENFTKLEEFTSWIKDNFYQNKSLQLIPDMANGNLLLKIGDEMNSIFNIGDGIQQLILLLFPIFTSDDNTWCFIEEPETHLHPGLQRIFIETLLNNEYLNSKNLRYFFTTHSNHFLDLSLHTNDISIFQFHKENQEVFKIKNVKPNKETLDLLGVNNSSVLIANSSIWVEGPTDRRYISFFLKLYCTKHNRKHLKEDIDFAFFEYGGNLIEHYLFDEDFEELFSEEEVRDKINSFALSNKIYLLSDNDNPKGKKLKRRQGLEEISKNEKHFKYQNTNYREIENLLPVKVIKDFLIELINSSEKQNINEISFDRKDYISIGLGEFITDLFEKNHIKDFKKFKDDSGTLKSSYKTKLCEFVINGDYSYPELIENNEQLDNIISDLYKFIDQK</sequence>
<dbReference type="SUPFAM" id="SSF52540">
    <property type="entry name" value="P-loop containing nucleoside triphosphate hydrolases"/>
    <property type="match status" value="1"/>
</dbReference>
<dbReference type="EMBL" id="JBBYHS010000015">
    <property type="protein sequence ID" value="MEL1255046.1"/>
    <property type="molecule type" value="Genomic_DNA"/>
</dbReference>
<dbReference type="Gene3D" id="3.40.50.300">
    <property type="entry name" value="P-loop containing nucleotide triphosphate hydrolases"/>
    <property type="match status" value="1"/>
</dbReference>
<dbReference type="PANTHER" id="PTHR43581">
    <property type="entry name" value="ATP/GTP PHOSPHATASE"/>
    <property type="match status" value="1"/>
</dbReference>
<dbReference type="Proteomes" id="UP001485226">
    <property type="component" value="Unassembled WGS sequence"/>
</dbReference>
<dbReference type="InterPro" id="IPR027417">
    <property type="entry name" value="P-loop_NTPase"/>
</dbReference>
<accession>A0ABU9IRH1</accession>
<name>A0ABU9IRH1_9FLAO</name>
<feature type="domain" description="Endonuclease GajA/Old nuclease/RecF-like AAA" evidence="1">
    <location>
        <begin position="42"/>
        <end position="355"/>
    </location>
</feature>
<evidence type="ECO:0000259" key="1">
    <source>
        <dbReference type="Pfam" id="PF13175"/>
    </source>
</evidence>
<evidence type="ECO:0000313" key="2">
    <source>
        <dbReference type="EMBL" id="MEL1255046.1"/>
    </source>
</evidence>
<dbReference type="InterPro" id="IPR041685">
    <property type="entry name" value="AAA_GajA/Old/RecF-like"/>
</dbReference>
<dbReference type="InterPro" id="IPR051396">
    <property type="entry name" value="Bact_Antivir_Def_Nuclease"/>
</dbReference>
<gene>
    <name evidence="2" type="ORF">AAEO57_14755</name>
</gene>
<reference evidence="2 3" key="1">
    <citation type="submission" date="2024-04" db="EMBL/GenBank/DDBJ databases">
        <title>Flavobacterium sp. DGU38 16S ribosomal RNA gene Genome sequencing and assembly.</title>
        <authorList>
            <person name="Park S."/>
        </authorList>
    </citation>
    <scope>NUCLEOTIDE SEQUENCE [LARGE SCALE GENOMIC DNA]</scope>
    <source>
        <strain evidence="2 3">DGU38</strain>
    </source>
</reference>
<dbReference type="RefSeq" id="WP_341693793.1">
    <property type="nucleotide sequence ID" value="NZ_JBBYHS010000015.1"/>
</dbReference>